<dbReference type="PROSITE" id="PS51130">
    <property type="entry name" value="PDXT_SNO_2"/>
    <property type="match status" value="1"/>
</dbReference>
<feature type="binding site" evidence="6 8">
    <location>
        <begin position="134"/>
        <end position="135"/>
    </location>
    <ligand>
        <name>L-glutamine</name>
        <dbReference type="ChEBI" id="CHEBI:58359"/>
    </ligand>
</feature>
<evidence type="ECO:0000313" key="10">
    <source>
        <dbReference type="Proteomes" id="UP000000345"/>
    </source>
</evidence>
<dbReference type="PROSITE" id="PS51273">
    <property type="entry name" value="GATASE_TYPE_1"/>
    <property type="match status" value="1"/>
</dbReference>
<dbReference type="Gene3D" id="3.40.50.880">
    <property type="match status" value="1"/>
</dbReference>
<dbReference type="STRING" id="79929.MTBMA_c06410"/>
<dbReference type="SUPFAM" id="SSF52317">
    <property type="entry name" value="Class I glutamine amidotransferase-like"/>
    <property type="match status" value="1"/>
</dbReference>
<dbReference type="PIRSF" id="PIRSF005639">
    <property type="entry name" value="Glut_amidoT_SNO"/>
    <property type="match status" value="1"/>
</dbReference>
<feature type="active site" description="Charge relay system" evidence="6 7">
    <location>
        <position position="172"/>
    </location>
</feature>
<dbReference type="NCBIfam" id="TIGR03800">
    <property type="entry name" value="PLP_synth_Pdx2"/>
    <property type="match status" value="1"/>
</dbReference>
<dbReference type="GO" id="GO:1903600">
    <property type="term" value="C:glutaminase complex"/>
    <property type="evidence" value="ECO:0007669"/>
    <property type="project" value="TreeGrafter"/>
</dbReference>
<dbReference type="FunFam" id="3.40.50.880:FF:000010">
    <property type="entry name" value="uncharacterized protein LOC100176842 isoform X2"/>
    <property type="match status" value="1"/>
</dbReference>
<evidence type="ECO:0000313" key="9">
    <source>
        <dbReference type="EMBL" id="ADL58236.1"/>
    </source>
</evidence>
<dbReference type="EC" id="4.3.3.6" evidence="6"/>
<evidence type="ECO:0000256" key="4">
    <source>
        <dbReference type="ARBA" id="ARBA00023239"/>
    </source>
</evidence>
<dbReference type="GeneID" id="9704349"/>
<dbReference type="PANTHER" id="PTHR31559:SF0">
    <property type="entry name" value="PYRIDOXAL 5'-PHOSPHATE SYNTHASE SUBUNIT SNO1-RELATED"/>
    <property type="match status" value="1"/>
</dbReference>
<dbReference type="GO" id="GO:0005829">
    <property type="term" value="C:cytosol"/>
    <property type="evidence" value="ECO:0007669"/>
    <property type="project" value="TreeGrafter"/>
</dbReference>
<evidence type="ECO:0000256" key="7">
    <source>
        <dbReference type="PIRSR" id="PIRSR005639-1"/>
    </source>
</evidence>
<feature type="active site" description="Charge relay system" evidence="6 7">
    <location>
        <position position="170"/>
    </location>
</feature>
<evidence type="ECO:0000256" key="6">
    <source>
        <dbReference type="HAMAP-Rule" id="MF_01615"/>
    </source>
</evidence>
<evidence type="ECO:0000256" key="5">
    <source>
        <dbReference type="ARBA" id="ARBA00049534"/>
    </source>
</evidence>
<dbReference type="Proteomes" id="UP000000345">
    <property type="component" value="Chromosome"/>
</dbReference>
<dbReference type="PANTHER" id="PTHR31559">
    <property type="entry name" value="PYRIDOXAL 5'-PHOSPHATE SYNTHASE SUBUNIT SNO"/>
    <property type="match status" value="1"/>
</dbReference>
<evidence type="ECO:0000256" key="2">
    <source>
        <dbReference type="ARBA" id="ARBA00022898"/>
    </source>
</evidence>
<keyword evidence="9" id="KW-0808">Transferase</keyword>
<dbReference type="OrthoDB" id="26717at2157"/>
<keyword evidence="4 6" id="KW-0456">Lyase</keyword>
<evidence type="ECO:0000256" key="8">
    <source>
        <dbReference type="PIRSR" id="PIRSR005639-2"/>
    </source>
</evidence>
<feature type="active site" description="Nucleophile" evidence="6 7">
    <location>
        <position position="82"/>
    </location>
</feature>
<dbReference type="AlphaFoldDB" id="D9PVI8"/>
<dbReference type="InterPro" id="IPR002161">
    <property type="entry name" value="PdxT/SNO"/>
</dbReference>
<comment type="similarity">
    <text evidence="6">Belongs to the glutaminase PdxT/SNO family.</text>
</comment>
<dbReference type="PaxDb" id="79929-MTBMA_c06410"/>
<feature type="binding site" evidence="6 8">
    <location>
        <begin position="53"/>
        <end position="55"/>
    </location>
    <ligand>
        <name>L-glutamine</name>
        <dbReference type="ChEBI" id="CHEBI:58359"/>
    </ligand>
</feature>
<protein>
    <recommendedName>
        <fullName evidence="6">Pyridoxal 5'-phosphate synthase subunit PdxT</fullName>
        <ecNumber evidence="6">4.3.3.6</ecNumber>
    </recommendedName>
    <alternativeName>
        <fullName evidence="6">Pdx2</fullName>
    </alternativeName>
    <alternativeName>
        <fullName evidence="6">Pyridoxal 5'-phosphate synthase glutaminase subunit</fullName>
        <ecNumber evidence="6">3.5.1.2</ecNumber>
    </alternativeName>
</protein>
<comment type="function">
    <text evidence="6">Catalyzes the hydrolysis of glutamine to glutamate and ammonia as part of the biosynthesis of pyridoxal 5'-phosphate. The resulting ammonia molecule is channeled to the active site of PdxS.</text>
</comment>
<dbReference type="GO" id="GO:0042823">
    <property type="term" value="P:pyridoxal phosphate biosynthetic process"/>
    <property type="evidence" value="ECO:0007669"/>
    <property type="project" value="UniProtKB-UniRule"/>
</dbReference>
<evidence type="ECO:0000256" key="3">
    <source>
        <dbReference type="ARBA" id="ARBA00022962"/>
    </source>
</evidence>
<sequence length="192" mass="21041">MIRIGILDLQGDVSEHLEMTRRAVERMDVDAEVVKVRTAEDASAVDAIIISGGESTVIGKLMEETGIKDVILTENKAVMGTCAGMVLLARETDYEQPLLGLIDMKVKRNAFGRQKDSFEEDIEILGRKFHGIFIRAPAAVEVGEGAEVLSRIDEGIIAVKEGCNLALAFHPELGENTGLHEYFIKEVLNCVE</sequence>
<accession>D9PVI8</accession>
<reference key="1">
    <citation type="submission" date="2009-08" db="EMBL/GenBank/DDBJ databases">
        <title>The genome sequence of Methanothermobacter marburgensis.</title>
        <authorList>
            <person name="Kaster A."/>
            <person name="Seedorf H."/>
            <person name="Goenrich M."/>
            <person name="Wiezer A."/>
            <person name="Liesegang H."/>
            <person name="Thauer R."/>
            <person name="Gottschalk G."/>
        </authorList>
    </citation>
    <scope>NUCLEOTIDE SEQUENCE</scope>
    <source>
        <strain>Marburg</strain>
    </source>
</reference>
<evidence type="ECO:0000256" key="1">
    <source>
        <dbReference type="ARBA" id="ARBA00022801"/>
    </source>
</evidence>
<dbReference type="GO" id="GO:0036381">
    <property type="term" value="F:pyridoxal 5'-phosphate synthase (glutamine hydrolysing) activity"/>
    <property type="evidence" value="ECO:0007669"/>
    <property type="project" value="UniProtKB-UniRule"/>
</dbReference>
<dbReference type="EMBL" id="CP001710">
    <property type="protein sequence ID" value="ADL58236.1"/>
    <property type="molecule type" value="Genomic_DNA"/>
</dbReference>
<comment type="subunit">
    <text evidence="6">In the presence of PdxS, forms a dodecamer of heterodimers. Only shows activity in the heterodimer.</text>
</comment>
<organism evidence="9 10">
    <name type="scientific">Methanothermobacter marburgensis (strain ATCC BAA-927 / DSM 2133 / JCM 14651 / NBRC 100331 / OCM 82 / Marburg)</name>
    <name type="common">Methanobacterium thermoautotrophicum</name>
    <dbReference type="NCBI Taxonomy" id="79929"/>
    <lineage>
        <taxon>Archaea</taxon>
        <taxon>Methanobacteriati</taxon>
        <taxon>Methanobacteriota</taxon>
        <taxon>Methanomada group</taxon>
        <taxon>Methanobacteria</taxon>
        <taxon>Methanobacteriales</taxon>
        <taxon>Methanobacteriaceae</taxon>
        <taxon>Methanothermobacter</taxon>
    </lineage>
</organism>
<feature type="binding site" evidence="6 8">
    <location>
        <position position="108"/>
    </location>
    <ligand>
        <name>L-glutamine</name>
        <dbReference type="ChEBI" id="CHEBI:58359"/>
    </ligand>
</feature>
<comment type="pathway">
    <text evidence="6">Cofactor biosynthesis; pyridoxal 5'-phosphate biosynthesis.</text>
</comment>
<dbReference type="GO" id="GO:0004359">
    <property type="term" value="F:glutaminase activity"/>
    <property type="evidence" value="ECO:0007669"/>
    <property type="project" value="UniProtKB-UniRule"/>
</dbReference>
<keyword evidence="10" id="KW-1185">Reference proteome</keyword>
<dbReference type="UniPathway" id="UPA00245"/>
<keyword evidence="2 6" id="KW-0663">Pyridoxal phosphate</keyword>
<dbReference type="GO" id="GO:0016740">
    <property type="term" value="F:transferase activity"/>
    <property type="evidence" value="ECO:0007669"/>
    <property type="project" value="UniProtKB-KW"/>
</dbReference>
<keyword evidence="1 6" id="KW-0378">Hydrolase</keyword>
<dbReference type="GO" id="GO:0008614">
    <property type="term" value="P:pyridoxine metabolic process"/>
    <property type="evidence" value="ECO:0007669"/>
    <property type="project" value="TreeGrafter"/>
</dbReference>
<dbReference type="RefSeq" id="WP_013295460.1">
    <property type="nucleotide sequence ID" value="NC_014408.1"/>
</dbReference>
<dbReference type="HOGENOM" id="CLU_069674_2_0_2"/>
<dbReference type="GeneID" id="77399422"/>
<dbReference type="PATRIC" id="fig|79929.8.peg.626"/>
<keyword evidence="3 6" id="KW-0315">Glutamine amidotransferase</keyword>
<dbReference type="EC" id="3.5.1.2" evidence="6"/>
<comment type="catalytic activity">
    <reaction evidence="6">
        <text>aldehydo-D-ribose 5-phosphate + D-glyceraldehyde 3-phosphate + L-glutamine = pyridoxal 5'-phosphate + L-glutamate + phosphate + 3 H2O + H(+)</text>
        <dbReference type="Rhea" id="RHEA:31507"/>
        <dbReference type="ChEBI" id="CHEBI:15377"/>
        <dbReference type="ChEBI" id="CHEBI:15378"/>
        <dbReference type="ChEBI" id="CHEBI:29985"/>
        <dbReference type="ChEBI" id="CHEBI:43474"/>
        <dbReference type="ChEBI" id="CHEBI:58273"/>
        <dbReference type="ChEBI" id="CHEBI:58359"/>
        <dbReference type="ChEBI" id="CHEBI:59776"/>
        <dbReference type="ChEBI" id="CHEBI:597326"/>
        <dbReference type="EC" id="4.3.3.6"/>
    </reaction>
</comment>
<dbReference type="GO" id="GO:0006543">
    <property type="term" value="P:L-glutamine catabolic process"/>
    <property type="evidence" value="ECO:0007669"/>
    <property type="project" value="UniProtKB-UniRule"/>
</dbReference>
<dbReference type="HAMAP" id="MF_01615">
    <property type="entry name" value="PdxT"/>
    <property type="match status" value="1"/>
</dbReference>
<reference evidence="9 10" key="2">
    <citation type="journal article" date="2010" name="J. Bacteriol.">
        <title>Complete genome sequence of Methanothermobacter marburgensis, a methanoarchaeon model organism.</title>
        <authorList>
            <person name="Liesegang H."/>
            <person name="Kaster A.K."/>
            <person name="Wiezer A."/>
            <person name="Goenrich M."/>
            <person name="Wollherr A."/>
            <person name="Seedorf H."/>
            <person name="Gottschalk G."/>
            <person name="Thauer R.K."/>
        </authorList>
    </citation>
    <scope>NUCLEOTIDE SEQUENCE [LARGE SCALE GENOMIC DNA]</scope>
    <source>
        <strain evidence="10">ATCC BAA-927 / DSM 2133 / JCM 14651 / NBRC 100331 / OCM 82 / Marburg</strain>
    </source>
</reference>
<gene>
    <name evidence="6" type="primary">pdxT</name>
    <name evidence="9" type="ordered locus">MTBMA_c06410</name>
</gene>
<dbReference type="Pfam" id="PF01174">
    <property type="entry name" value="SNO"/>
    <property type="match status" value="1"/>
</dbReference>
<proteinExistence type="inferred from homology"/>
<dbReference type="MEROPS" id="C26.A32"/>
<dbReference type="CDD" id="cd01749">
    <property type="entry name" value="GATase1_PB"/>
    <property type="match status" value="1"/>
</dbReference>
<comment type="catalytic activity">
    <reaction evidence="5 6">
        <text>L-glutamine + H2O = L-glutamate + NH4(+)</text>
        <dbReference type="Rhea" id="RHEA:15889"/>
        <dbReference type="ChEBI" id="CHEBI:15377"/>
        <dbReference type="ChEBI" id="CHEBI:28938"/>
        <dbReference type="ChEBI" id="CHEBI:29985"/>
        <dbReference type="ChEBI" id="CHEBI:58359"/>
        <dbReference type="EC" id="3.5.1.2"/>
    </reaction>
</comment>
<dbReference type="InterPro" id="IPR029062">
    <property type="entry name" value="Class_I_gatase-like"/>
</dbReference>
<dbReference type="KEGG" id="mmg:MTBMA_c06410"/>
<name>D9PVI8_METTM</name>